<gene>
    <name evidence="1" type="ORF">MtrunA17_Chr2g0323221</name>
</gene>
<dbReference type="EMBL" id="PSQE01000002">
    <property type="protein sequence ID" value="RHN75618.1"/>
    <property type="molecule type" value="Genomic_DNA"/>
</dbReference>
<dbReference type="Proteomes" id="UP000265566">
    <property type="component" value="Chromosome 2"/>
</dbReference>
<dbReference type="AlphaFoldDB" id="A0A396JH04"/>
<organism evidence="1">
    <name type="scientific">Medicago truncatula</name>
    <name type="common">Barrel medic</name>
    <name type="synonym">Medicago tribuloides</name>
    <dbReference type="NCBI Taxonomy" id="3880"/>
    <lineage>
        <taxon>Eukaryota</taxon>
        <taxon>Viridiplantae</taxon>
        <taxon>Streptophyta</taxon>
        <taxon>Embryophyta</taxon>
        <taxon>Tracheophyta</taxon>
        <taxon>Spermatophyta</taxon>
        <taxon>Magnoliopsida</taxon>
        <taxon>eudicotyledons</taxon>
        <taxon>Gunneridae</taxon>
        <taxon>Pentapetalae</taxon>
        <taxon>rosids</taxon>
        <taxon>fabids</taxon>
        <taxon>Fabales</taxon>
        <taxon>Fabaceae</taxon>
        <taxon>Papilionoideae</taxon>
        <taxon>50 kb inversion clade</taxon>
        <taxon>NPAAA clade</taxon>
        <taxon>Hologalegina</taxon>
        <taxon>IRL clade</taxon>
        <taxon>Trifolieae</taxon>
        <taxon>Medicago</taxon>
    </lineage>
</organism>
<comment type="caution">
    <text evidence="1">The sequence shown here is derived from an EMBL/GenBank/DDBJ whole genome shotgun (WGS) entry which is preliminary data.</text>
</comment>
<accession>A0A396JH04</accession>
<dbReference type="Gramene" id="rna11851">
    <property type="protein sequence ID" value="RHN75618.1"/>
    <property type="gene ID" value="gene11851"/>
</dbReference>
<sequence length="58" mass="6667">MGLVTTVHSFVEQLKVKCLSMTTHADNITSKMPQLCEIDRIIQYTRQPPDRIVDYIST</sequence>
<name>A0A396JH04_MEDTR</name>
<protein>
    <submittedName>
        <fullName evidence="1">Uncharacterized protein</fullName>
    </submittedName>
</protein>
<reference evidence="1" key="1">
    <citation type="journal article" date="2018" name="Nat. Plants">
        <title>Whole-genome landscape of Medicago truncatula symbiotic genes.</title>
        <authorList>
            <person name="Pecrix Y."/>
            <person name="Gamas P."/>
            <person name="Carrere S."/>
        </authorList>
    </citation>
    <scope>NUCLEOTIDE SEQUENCE</scope>
    <source>
        <tissue evidence="1">Leaves</tissue>
    </source>
</reference>
<evidence type="ECO:0000313" key="1">
    <source>
        <dbReference type="EMBL" id="RHN75618.1"/>
    </source>
</evidence>
<proteinExistence type="predicted"/>